<dbReference type="InterPro" id="IPR004888">
    <property type="entry name" value="Glycoside_hydrolase_63"/>
</dbReference>
<accession>A0A1G7LZ87</accession>
<reference evidence="5 6" key="1">
    <citation type="submission" date="2016-10" db="EMBL/GenBank/DDBJ databases">
        <authorList>
            <person name="de Groot N.N."/>
        </authorList>
    </citation>
    <scope>NUCLEOTIDE SEQUENCE [LARGE SCALE GENOMIC DNA]</scope>
    <source>
        <strain evidence="5 6">DSM 27375</strain>
    </source>
</reference>
<evidence type="ECO:0000313" key="6">
    <source>
        <dbReference type="Proteomes" id="UP000182284"/>
    </source>
</evidence>
<evidence type="ECO:0000259" key="4">
    <source>
        <dbReference type="Pfam" id="PF22422"/>
    </source>
</evidence>
<protein>
    <recommendedName>
        <fullName evidence="4">Mannosylglycerate hydrolase MGH1-like glycoside hydrolase domain-containing protein</fullName>
    </recommendedName>
</protein>
<dbReference type="PANTHER" id="PTHR10412:SF11">
    <property type="entry name" value="MANNOSYL-OLIGOSACCHARIDE GLUCOSIDASE"/>
    <property type="match status" value="1"/>
</dbReference>
<dbReference type="RefSeq" id="WP_074644561.1">
    <property type="nucleotide sequence ID" value="NZ_FNBL01000005.1"/>
</dbReference>
<dbReference type="Proteomes" id="UP000182284">
    <property type="component" value="Unassembled WGS sequence"/>
</dbReference>
<dbReference type="SUPFAM" id="SSF48208">
    <property type="entry name" value="Six-hairpin glycosidases"/>
    <property type="match status" value="1"/>
</dbReference>
<dbReference type="Gene3D" id="1.50.10.10">
    <property type="match status" value="1"/>
</dbReference>
<dbReference type="PANTHER" id="PTHR10412">
    <property type="entry name" value="MANNOSYL-OLIGOSACCHARIDE GLUCOSIDASE"/>
    <property type="match status" value="1"/>
</dbReference>
<evidence type="ECO:0000256" key="1">
    <source>
        <dbReference type="ARBA" id="ARBA00010833"/>
    </source>
</evidence>
<evidence type="ECO:0000256" key="2">
    <source>
        <dbReference type="ARBA" id="ARBA00022801"/>
    </source>
</evidence>
<comment type="similarity">
    <text evidence="1">Belongs to the glycosyl hydrolase 63 family.</text>
</comment>
<organism evidence="5 6">
    <name type="scientific">Celeribacter baekdonensis</name>
    <dbReference type="NCBI Taxonomy" id="875171"/>
    <lineage>
        <taxon>Bacteria</taxon>
        <taxon>Pseudomonadati</taxon>
        <taxon>Pseudomonadota</taxon>
        <taxon>Alphaproteobacteria</taxon>
        <taxon>Rhodobacterales</taxon>
        <taxon>Roseobacteraceae</taxon>
        <taxon>Celeribacter</taxon>
    </lineage>
</organism>
<keyword evidence="2" id="KW-0378">Hydrolase</keyword>
<evidence type="ECO:0000256" key="3">
    <source>
        <dbReference type="ARBA" id="ARBA00023295"/>
    </source>
</evidence>
<dbReference type="GO" id="GO:0004573">
    <property type="term" value="F:Glc3Man9GlcNAc2 oligosaccharide glucosidase activity"/>
    <property type="evidence" value="ECO:0007669"/>
    <property type="project" value="InterPro"/>
</dbReference>
<sequence length="428" mass="48193">MTSAIENPIDQAARAVLLGNDRGGYTIPTARLYPYQWNWDSMFSAWGYGTFDRVRAWQEVNLLFASQWDTGMVPHIIFHNPDPDYFPGPVVWGATQTPPTSGISQPPVAATLILKLYEMDPKAGLPHLKTLYPKLVAWHAWWMRERCKDGPVAIIHPWESGRDNCPDWDIGMEGVQINEDDPYTRRDTGHVNADERPLKWDYDRYLAILAFGRSVNWDDRAMYEDGPFLMADPGITFVLLRAFSDLIEIGRILGEDTADLSAQQDQLREGASKLWNAEKGWFDAYDLRTGQSANVLGSGAFLAYFAGVSRPALDAHFARIWDKVTFGVPSADPESERFDPRRYWRGPTWPVVNSLIAMGLTDMGRNEAETRLRNETAALIEAGGFWEYYDPLDGTPCGGASFGWTAAVWLTWCGKGRAHVQMAGKETE</sequence>
<dbReference type="GO" id="GO:0009311">
    <property type="term" value="P:oligosaccharide metabolic process"/>
    <property type="evidence" value="ECO:0007669"/>
    <property type="project" value="InterPro"/>
</dbReference>
<feature type="domain" description="Mannosylglycerate hydrolase MGH1-like glycoside hydrolase" evidence="4">
    <location>
        <begin position="33"/>
        <end position="405"/>
    </location>
</feature>
<dbReference type="Pfam" id="PF22422">
    <property type="entry name" value="MGH1-like_GH"/>
    <property type="match status" value="1"/>
</dbReference>
<dbReference type="InterPro" id="IPR012341">
    <property type="entry name" value="6hp_glycosidase-like_sf"/>
</dbReference>
<dbReference type="EMBL" id="FNBL01000005">
    <property type="protein sequence ID" value="SDF54230.1"/>
    <property type="molecule type" value="Genomic_DNA"/>
</dbReference>
<gene>
    <name evidence="5" type="ORF">SAMN04488117_10526</name>
</gene>
<dbReference type="OrthoDB" id="9781878at2"/>
<dbReference type="InterPro" id="IPR054491">
    <property type="entry name" value="MGH1-like_GH"/>
</dbReference>
<name>A0A1G7LZ87_9RHOB</name>
<keyword evidence="3" id="KW-0326">Glycosidase</keyword>
<dbReference type="GO" id="GO:0006487">
    <property type="term" value="P:protein N-linked glycosylation"/>
    <property type="evidence" value="ECO:0007669"/>
    <property type="project" value="TreeGrafter"/>
</dbReference>
<proteinExistence type="inferred from homology"/>
<dbReference type="AlphaFoldDB" id="A0A1G7LZ87"/>
<evidence type="ECO:0000313" key="5">
    <source>
        <dbReference type="EMBL" id="SDF54230.1"/>
    </source>
</evidence>
<dbReference type="InterPro" id="IPR008928">
    <property type="entry name" value="6-hairpin_glycosidase_sf"/>
</dbReference>